<keyword evidence="6 8" id="KW-0648">Protein biosynthesis</keyword>
<dbReference type="FunFam" id="2.40.50.140:FF:000009">
    <property type="entry name" value="Elongation factor P"/>
    <property type="match status" value="1"/>
</dbReference>
<dbReference type="Pfam" id="PF01132">
    <property type="entry name" value="EFP"/>
    <property type="match status" value="1"/>
</dbReference>
<evidence type="ECO:0000256" key="6">
    <source>
        <dbReference type="ARBA" id="ARBA00022917"/>
    </source>
</evidence>
<dbReference type="GO" id="GO:0043043">
    <property type="term" value="P:peptide biosynthetic process"/>
    <property type="evidence" value="ECO:0007669"/>
    <property type="project" value="InterPro"/>
</dbReference>
<dbReference type="PIRSF" id="PIRSF005901">
    <property type="entry name" value="EF-P"/>
    <property type="match status" value="1"/>
</dbReference>
<comment type="similarity">
    <text evidence="3 8 10">Belongs to the elongation factor P family.</text>
</comment>
<dbReference type="HAMAP" id="MF_00141">
    <property type="entry name" value="EF_P"/>
    <property type="match status" value="1"/>
</dbReference>
<dbReference type="PANTHER" id="PTHR30053:SF12">
    <property type="entry name" value="ELONGATION FACTOR P (EF-P) FAMILY PROTEIN"/>
    <property type="match status" value="1"/>
</dbReference>
<dbReference type="GO" id="GO:0003746">
    <property type="term" value="F:translation elongation factor activity"/>
    <property type="evidence" value="ECO:0007669"/>
    <property type="project" value="UniProtKB-UniRule"/>
</dbReference>
<evidence type="ECO:0000256" key="2">
    <source>
        <dbReference type="ARBA" id="ARBA00004815"/>
    </source>
</evidence>
<dbReference type="NCBIfam" id="NF001810">
    <property type="entry name" value="PRK00529.1"/>
    <property type="match status" value="1"/>
</dbReference>
<dbReference type="Gene3D" id="2.30.30.30">
    <property type="match status" value="1"/>
</dbReference>
<dbReference type="CDD" id="cd04470">
    <property type="entry name" value="S1_EF-P_repeat_1"/>
    <property type="match status" value="1"/>
</dbReference>
<keyword evidence="5 8" id="KW-0251">Elongation factor</keyword>
<dbReference type="InterPro" id="IPR015365">
    <property type="entry name" value="Elong-fact-P_C"/>
</dbReference>
<dbReference type="FunFam" id="2.40.50.140:FF:000004">
    <property type="entry name" value="Elongation factor P"/>
    <property type="match status" value="1"/>
</dbReference>
<evidence type="ECO:0000256" key="1">
    <source>
        <dbReference type="ARBA" id="ARBA00004496"/>
    </source>
</evidence>
<name>A0A0U9H8E5_9BACI</name>
<dbReference type="InterPro" id="IPR020599">
    <property type="entry name" value="Transl_elong_fac_P/YeiP"/>
</dbReference>
<evidence type="ECO:0000256" key="10">
    <source>
        <dbReference type="RuleBase" id="RU004389"/>
    </source>
</evidence>
<dbReference type="PROSITE" id="PS01275">
    <property type="entry name" value="EFP"/>
    <property type="match status" value="1"/>
</dbReference>
<dbReference type="SMART" id="SM00841">
    <property type="entry name" value="Elong-fact-P_C"/>
    <property type="match status" value="1"/>
</dbReference>
<evidence type="ECO:0000256" key="8">
    <source>
        <dbReference type="HAMAP-Rule" id="MF_00141"/>
    </source>
</evidence>
<dbReference type="InterPro" id="IPR011768">
    <property type="entry name" value="Transl_elongation_fac_P"/>
</dbReference>
<comment type="function">
    <text evidence="7 8">Involved in peptide bond synthesis. Stimulates efficient translation and peptide-bond synthesis on native or reconstituted 70S ribosomes in vitro. Probably functions indirectly by altering the affinity of the ribosome for aminoacyl-tRNA, thus increasing their reactivity as acceptors for peptidyl transferase.</text>
</comment>
<evidence type="ECO:0000313" key="13">
    <source>
        <dbReference type="EMBL" id="GAQ16392.1"/>
    </source>
</evidence>
<dbReference type="EMBL" id="BBXV01000005">
    <property type="protein sequence ID" value="GAQ16392.1"/>
    <property type="molecule type" value="Genomic_DNA"/>
</dbReference>
<dbReference type="UniPathway" id="UPA00345"/>
<organism evidence="13 14">
    <name type="scientific">Oceanobacillus picturae</name>
    <dbReference type="NCBI Taxonomy" id="171693"/>
    <lineage>
        <taxon>Bacteria</taxon>
        <taxon>Bacillati</taxon>
        <taxon>Bacillota</taxon>
        <taxon>Bacilli</taxon>
        <taxon>Bacillales</taxon>
        <taxon>Bacillaceae</taxon>
        <taxon>Oceanobacillus</taxon>
    </lineage>
</organism>
<protein>
    <recommendedName>
        <fullName evidence="8 9">Elongation factor P</fullName>
        <shortName evidence="8">EF-P</shortName>
    </recommendedName>
</protein>
<dbReference type="GO" id="GO:0005829">
    <property type="term" value="C:cytosol"/>
    <property type="evidence" value="ECO:0007669"/>
    <property type="project" value="UniProtKB-ARBA"/>
</dbReference>
<dbReference type="InterPro" id="IPR013185">
    <property type="entry name" value="Transl_elong_KOW-like"/>
</dbReference>
<dbReference type="Gene3D" id="2.40.50.140">
    <property type="entry name" value="Nucleic acid-binding proteins"/>
    <property type="match status" value="2"/>
</dbReference>
<feature type="domain" description="Elongation factor P C-terminal" evidence="11">
    <location>
        <begin position="139"/>
        <end position="194"/>
    </location>
</feature>
<dbReference type="AlphaFoldDB" id="A0A0U9H8E5"/>
<evidence type="ECO:0000259" key="11">
    <source>
        <dbReference type="SMART" id="SM00841"/>
    </source>
</evidence>
<dbReference type="InterPro" id="IPR014722">
    <property type="entry name" value="Rib_uL2_dom2"/>
</dbReference>
<keyword evidence="4 8" id="KW-0963">Cytoplasm</keyword>
<evidence type="ECO:0000256" key="4">
    <source>
        <dbReference type="ARBA" id="ARBA00022490"/>
    </source>
</evidence>
<reference evidence="14" key="1">
    <citation type="submission" date="2015-07" db="EMBL/GenBank/DDBJ databases">
        <title>Draft Genome Sequence of Oceanobacillus picturae Heshi-B3 that Was Isolated from Fermented Rice Bran with Aging Salted Mackerel, Which Was Named Heshiko as Traditional Fermented Seafood in Japan.</title>
        <authorList>
            <person name="Akuzawa S."/>
            <person name="Nakagawa J."/>
            <person name="Kanekatsu T."/>
            <person name="Kanesaki Y."/>
            <person name="Suzuki T."/>
        </authorList>
    </citation>
    <scope>NUCLEOTIDE SEQUENCE [LARGE SCALE GENOMIC DNA]</scope>
    <source>
        <strain evidence="14">Heshi-B3</strain>
    </source>
</reference>
<evidence type="ECO:0000256" key="7">
    <source>
        <dbReference type="ARBA" id="ARBA00025469"/>
    </source>
</evidence>
<dbReference type="NCBIfam" id="TIGR00038">
    <property type="entry name" value="efp"/>
    <property type="match status" value="1"/>
</dbReference>
<dbReference type="InterPro" id="IPR013852">
    <property type="entry name" value="Transl_elong_P/YeiP_CS"/>
</dbReference>
<evidence type="ECO:0000256" key="5">
    <source>
        <dbReference type="ARBA" id="ARBA00022768"/>
    </source>
</evidence>
<reference evidence="13 14" key="2">
    <citation type="journal article" date="2016" name="Genome Announc.">
        <title>Draft Genome Sequence of Oceanobacillus picturae Heshi-B3, Isolated from Fermented Rice Bran in a Traditional Japanese Seafood Dish.</title>
        <authorList>
            <person name="Akuzawa S."/>
            <person name="Nagaoka J."/>
            <person name="Kanekatsu M."/>
            <person name="Kanesaki Y."/>
            <person name="Suzuki T."/>
        </authorList>
    </citation>
    <scope>NUCLEOTIDE SEQUENCE [LARGE SCALE GENOMIC DNA]</scope>
    <source>
        <strain evidence="13 14">Heshi-B3</strain>
    </source>
</reference>
<dbReference type="Pfam" id="PF08207">
    <property type="entry name" value="EFP_N"/>
    <property type="match status" value="1"/>
</dbReference>
<dbReference type="FunFam" id="2.30.30.30:FF:000003">
    <property type="entry name" value="Elongation factor P"/>
    <property type="match status" value="1"/>
</dbReference>
<dbReference type="InterPro" id="IPR001059">
    <property type="entry name" value="Transl_elong_P/YeiP_cen"/>
</dbReference>
<accession>A0A0U9H8E5</accession>
<evidence type="ECO:0000313" key="14">
    <source>
        <dbReference type="Proteomes" id="UP000052946"/>
    </source>
</evidence>
<dbReference type="InterPro" id="IPR012340">
    <property type="entry name" value="NA-bd_OB-fold"/>
</dbReference>
<comment type="caution">
    <text evidence="13">The sequence shown here is derived from an EMBL/GenBank/DDBJ whole genome shotgun (WGS) entry which is preliminary data.</text>
</comment>
<dbReference type="SMART" id="SM01185">
    <property type="entry name" value="EFP"/>
    <property type="match status" value="1"/>
</dbReference>
<sequence>MSFDEEEKISMISVNDFKTGLTIEVDNDIWQVLEFQHVKPGKGAAFVRSKLRNLRNGNIQEKTFRGGEKVSKAHIENRKMQYLYASGDAHAFMDTNSYEQIELTTDQIQHELKFIKENMEVSIITYNGEILGVDLPNNVELEVIETEPGIKGDTASGGSKPAKLETGHSVQVPFFINQGDVLVINTSDGKYVSRA</sequence>
<dbReference type="Pfam" id="PF09285">
    <property type="entry name" value="Elong-fact-P_C"/>
    <property type="match status" value="1"/>
</dbReference>
<dbReference type="SUPFAM" id="SSF50104">
    <property type="entry name" value="Translation proteins SH3-like domain"/>
    <property type="match status" value="1"/>
</dbReference>
<evidence type="ECO:0000259" key="12">
    <source>
        <dbReference type="SMART" id="SM01185"/>
    </source>
</evidence>
<dbReference type="PANTHER" id="PTHR30053">
    <property type="entry name" value="ELONGATION FACTOR P"/>
    <property type="match status" value="1"/>
</dbReference>
<dbReference type="Proteomes" id="UP000052946">
    <property type="component" value="Unassembled WGS sequence"/>
</dbReference>
<comment type="pathway">
    <text evidence="2 8">Protein biosynthesis; polypeptide chain elongation.</text>
</comment>
<dbReference type="CDD" id="cd05794">
    <property type="entry name" value="S1_EF-P_repeat_2"/>
    <property type="match status" value="1"/>
</dbReference>
<proteinExistence type="inferred from homology"/>
<dbReference type="InterPro" id="IPR008991">
    <property type="entry name" value="Translation_prot_SH3-like_sf"/>
</dbReference>
<gene>
    <name evidence="8" type="primary">efp</name>
    <name evidence="13" type="ORF">OPHB3_0309</name>
</gene>
<evidence type="ECO:0000256" key="9">
    <source>
        <dbReference type="NCBIfam" id="TIGR00038"/>
    </source>
</evidence>
<comment type="subcellular location">
    <subcellularLocation>
        <location evidence="1 8">Cytoplasm</location>
    </subcellularLocation>
</comment>
<evidence type="ECO:0000256" key="3">
    <source>
        <dbReference type="ARBA" id="ARBA00009479"/>
    </source>
</evidence>
<feature type="domain" description="Translation elongation factor P/YeiP central" evidence="12">
    <location>
        <begin position="77"/>
        <end position="131"/>
    </location>
</feature>
<dbReference type="SUPFAM" id="SSF50249">
    <property type="entry name" value="Nucleic acid-binding proteins"/>
    <property type="match status" value="2"/>
</dbReference>